<evidence type="ECO:0000256" key="1">
    <source>
        <dbReference type="SAM" id="Phobius"/>
    </source>
</evidence>
<proteinExistence type="predicted"/>
<keyword evidence="1" id="KW-0472">Membrane</keyword>
<dbReference type="EMBL" id="LR134201">
    <property type="protein sequence ID" value="VEB97339.1"/>
    <property type="molecule type" value="Genomic_DNA"/>
</dbReference>
<sequence>MNPYTAELLSGLLTIIAAFFICAAGRKEK</sequence>
<dbReference type="AlphaFoldDB" id="A0A447V1Q2"/>
<keyword evidence="1" id="KW-0812">Transmembrane</keyword>
<gene>
    <name evidence="2" type="ORF">NCTC11466_02096</name>
</gene>
<accession>A0A447V1Q2</accession>
<reference evidence="2 3" key="1">
    <citation type="submission" date="2018-12" db="EMBL/GenBank/DDBJ databases">
        <authorList>
            <consortium name="Pathogen Informatics"/>
        </authorList>
    </citation>
    <scope>NUCLEOTIDE SEQUENCE [LARGE SCALE GENOMIC DNA]</scope>
    <source>
        <strain evidence="2 3">NCTC11466</strain>
    </source>
</reference>
<evidence type="ECO:0000313" key="3">
    <source>
        <dbReference type="Proteomes" id="UP000274122"/>
    </source>
</evidence>
<name>A0A447V1Q2_9ENTR</name>
<evidence type="ECO:0000313" key="2">
    <source>
        <dbReference type="EMBL" id="VEB97339.1"/>
    </source>
</evidence>
<feature type="transmembrane region" description="Helical" evidence="1">
    <location>
        <begin position="6"/>
        <end position="25"/>
    </location>
</feature>
<dbReference type="KEGG" id="clap:NCTC11466_02096"/>
<keyword evidence="1" id="KW-1133">Transmembrane helix</keyword>
<organism evidence="2 3">
    <name type="scientific">Cedecea lapagei</name>
    <dbReference type="NCBI Taxonomy" id="158823"/>
    <lineage>
        <taxon>Bacteria</taxon>
        <taxon>Pseudomonadati</taxon>
        <taxon>Pseudomonadota</taxon>
        <taxon>Gammaproteobacteria</taxon>
        <taxon>Enterobacterales</taxon>
        <taxon>Enterobacteriaceae</taxon>
        <taxon>Cedecea</taxon>
    </lineage>
</organism>
<protein>
    <submittedName>
        <fullName evidence="2">Uncharacterized protein</fullName>
    </submittedName>
</protein>
<dbReference type="Proteomes" id="UP000274122">
    <property type="component" value="Chromosome"/>
</dbReference>
<keyword evidence="3" id="KW-1185">Reference proteome</keyword>